<dbReference type="Pfam" id="PF01575">
    <property type="entry name" value="MaoC_dehydratas"/>
    <property type="match status" value="1"/>
</dbReference>
<dbReference type="GO" id="GO:0004300">
    <property type="term" value="F:enoyl-CoA hydratase activity"/>
    <property type="evidence" value="ECO:0007669"/>
    <property type="project" value="TreeGrafter"/>
</dbReference>
<name>A0A9P6RQL3_9FUNG</name>
<organism evidence="3 4">
    <name type="scientific">Dissophora globulifera</name>
    <dbReference type="NCBI Taxonomy" id="979702"/>
    <lineage>
        <taxon>Eukaryota</taxon>
        <taxon>Fungi</taxon>
        <taxon>Fungi incertae sedis</taxon>
        <taxon>Mucoromycota</taxon>
        <taxon>Mortierellomycotina</taxon>
        <taxon>Mortierellomycetes</taxon>
        <taxon>Mortierellales</taxon>
        <taxon>Mortierellaceae</taxon>
        <taxon>Dissophora</taxon>
    </lineage>
</organism>
<evidence type="ECO:0000313" key="4">
    <source>
        <dbReference type="Proteomes" id="UP000738325"/>
    </source>
</evidence>
<protein>
    <recommendedName>
        <fullName evidence="5">MaoC-like domain-containing protein</fullName>
    </recommendedName>
</protein>
<gene>
    <name evidence="3" type="ORF">BGZ99_002980</name>
</gene>
<feature type="domain" description="MaoC-like" evidence="1">
    <location>
        <begin position="177"/>
        <end position="287"/>
    </location>
</feature>
<proteinExistence type="predicted"/>
<dbReference type="PANTHER" id="PTHR13078">
    <property type="entry name" value="PEROXISOMAL MULTIFUNCTIONAL ENZYME TYPE 2-RELATED"/>
    <property type="match status" value="1"/>
</dbReference>
<dbReference type="GO" id="GO:0044594">
    <property type="term" value="F:17-beta-hydroxysteroid dehydrogenase (NAD+) activity"/>
    <property type="evidence" value="ECO:0007669"/>
    <property type="project" value="TreeGrafter"/>
</dbReference>
<evidence type="ECO:0000259" key="1">
    <source>
        <dbReference type="Pfam" id="PF01575"/>
    </source>
</evidence>
<evidence type="ECO:0000313" key="3">
    <source>
        <dbReference type="EMBL" id="KAG0322996.1"/>
    </source>
</evidence>
<dbReference type="InterPro" id="IPR002539">
    <property type="entry name" value="MaoC-like_dom"/>
</dbReference>
<reference evidence="3" key="1">
    <citation type="journal article" date="2020" name="Fungal Divers.">
        <title>Resolving the Mortierellaceae phylogeny through synthesis of multi-gene phylogenetics and phylogenomics.</title>
        <authorList>
            <person name="Vandepol N."/>
            <person name="Liber J."/>
            <person name="Desiro A."/>
            <person name="Na H."/>
            <person name="Kennedy M."/>
            <person name="Barry K."/>
            <person name="Grigoriev I.V."/>
            <person name="Miller A.N."/>
            <person name="O'Donnell K."/>
            <person name="Stajich J.E."/>
            <person name="Bonito G."/>
        </authorList>
    </citation>
    <scope>NUCLEOTIDE SEQUENCE</scope>
    <source>
        <strain evidence="3">REB-010B</strain>
    </source>
</reference>
<comment type="caution">
    <text evidence="3">The sequence shown here is derived from an EMBL/GenBank/DDBJ whole genome shotgun (WGS) entry which is preliminary data.</text>
</comment>
<dbReference type="SUPFAM" id="SSF54637">
    <property type="entry name" value="Thioesterase/thiol ester dehydrase-isomerase"/>
    <property type="match status" value="2"/>
</dbReference>
<dbReference type="Pfam" id="PF22622">
    <property type="entry name" value="MFE-2_hydrat-2_N"/>
    <property type="match status" value="1"/>
</dbReference>
<sequence length="314" mass="34058">MSSPKVDLSKAVGFKAPPLKVVYNSRDLLLYSLSIGVHSDELHFLYENHPGFAAFPTYPLVLSFKRDNLSVSVYDTAGYQNIPGIPDFNYDSLVHGEQSLEIHRPLPVEGGSFELLGEVTGVFDKGSGMLIRRSMQLVRPGDNNPFVTMKASAFIIGAGGFGGPKETAKPPSYAPPKDRAPDHAVEDKITEDQAILYRLSGDYNPLHIDPAIAPRLGFKKPILHGLCTYGHAAHVIVKTYAGSDPNALKSITGKFTSPVYPGDTLVTKMWTVPSENKDQTTVIYQTSVKETGKIVINAGCVVLQNSARSVASKL</sequence>
<dbReference type="Gene3D" id="3.10.129.10">
    <property type="entry name" value="Hotdog Thioesterase"/>
    <property type="match status" value="2"/>
</dbReference>
<evidence type="ECO:0000259" key="2">
    <source>
        <dbReference type="Pfam" id="PF22622"/>
    </source>
</evidence>
<dbReference type="InterPro" id="IPR029069">
    <property type="entry name" value="HotDog_dom_sf"/>
</dbReference>
<dbReference type="GO" id="GO:0006635">
    <property type="term" value="P:fatty acid beta-oxidation"/>
    <property type="evidence" value="ECO:0007669"/>
    <property type="project" value="TreeGrafter"/>
</dbReference>
<dbReference type="EMBL" id="JAAAIP010000198">
    <property type="protein sequence ID" value="KAG0322996.1"/>
    <property type="molecule type" value="Genomic_DNA"/>
</dbReference>
<dbReference type="GO" id="GO:0005777">
    <property type="term" value="C:peroxisome"/>
    <property type="evidence" value="ECO:0007669"/>
    <property type="project" value="TreeGrafter"/>
</dbReference>
<dbReference type="CDD" id="cd03448">
    <property type="entry name" value="HDE_HSD"/>
    <property type="match status" value="1"/>
</dbReference>
<accession>A0A9P6RQL3</accession>
<dbReference type="InterPro" id="IPR054357">
    <property type="entry name" value="MFE-2_N"/>
</dbReference>
<evidence type="ECO:0008006" key="5">
    <source>
        <dbReference type="Google" id="ProtNLM"/>
    </source>
</evidence>
<keyword evidence="4" id="KW-1185">Reference proteome</keyword>
<dbReference type="PANTHER" id="PTHR13078:SF57">
    <property type="entry name" value="DEHYDRATASE, PUTATIVE (AFU_ORTHOLOGUE AFUA_5G00640)-RELATED"/>
    <property type="match status" value="1"/>
</dbReference>
<dbReference type="GO" id="GO:0003857">
    <property type="term" value="F:(3S)-3-hydroxyacyl-CoA dehydrogenase (NAD+) activity"/>
    <property type="evidence" value="ECO:0007669"/>
    <property type="project" value="TreeGrafter"/>
</dbReference>
<dbReference type="AlphaFoldDB" id="A0A9P6RQL3"/>
<feature type="domain" description="Peroxisomal multifunctional enzyme type 2-like N-terminal" evidence="2">
    <location>
        <begin position="23"/>
        <end position="157"/>
    </location>
</feature>
<dbReference type="OrthoDB" id="60204at2759"/>
<dbReference type="Proteomes" id="UP000738325">
    <property type="component" value="Unassembled WGS sequence"/>
</dbReference>